<gene>
    <name evidence="3" type="ORF">LJ656_31150</name>
</gene>
<reference evidence="3 4" key="1">
    <citation type="submission" date="2021-11" db="EMBL/GenBank/DDBJ databases">
        <authorList>
            <person name="Oh E.-T."/>
            <person name="Kim S.-B."/>
        </authorList>
    </citation>
    <scope>NUCLEOTIDE SEQUENCE [LARGE SCALE GENOMIC DNA]</scope>
    <source>
        <strain evidence="3 4">MMS20-SJTR3</strain>
    </source>
</reference>
<dbReference type="EMBL" id="JAJITD010000023">
    <property type="protein sequence ID" value="MCC8397038.1"/>
    <property type="molecule type" value="Genomic_DNA"/>
</dbReference>
<keyword evidence="3" id="KW-0808">Transferase</keyword>
<dbReference type="SUPFAM" id="SSF53756">
    <property type="entry name" value="UDP-Glycosyltransferase/glycogen phosphorylase"/>
    <property type="match status" value="1"/>
</dbReference>
<dbReference type="Pfam" id="PF00534">
    <property type="entry name" value="Glycos_transf_1"/>
    <property type="match status" value="1"/>
</dbReference>
<keyword evidence="3" id="KW-0328">Glycosyltransferase</keyword>
<dbReference type="InterPro" id="IPR001296">
    <property type="entry name" value="Glyco_trans_1"/>
</dbReference>
<evidence type="ECO:0000256" key="1">
    <source>
        <dbReference type="SAM" id="MobiDB-lite"/>
    </source>
</evidence>
<sequence length="479" mass="53586">MDTFAIIKNRVNRLLGAPAYISTEIGSLLFDNIGRLKAIARQFGLTRYQSGFDMERCRVLVINDYAKMGGAEVVYQQSAELLGTLPEVDVRCFDDSHFPVGTTMWARSWNVRAARALEETILAFRPHRLMVHNYHNALSNSILNVIARLKRELGYRVYHTSHDYHLVYYNPALQYFDKRRAVIFPLEALGTRAALTRRPTPKGMVHDLMTKLYWHAVRGAFNPTRVFETILCPSEFMEKALHRVGVMNTKVVRNPSSVPQALQPLVTNGTSSLNIAFVGRISQEKGLGEFVELAQQIDFHRIGVIGVFGDGPERAALEQRFGSLIGQRKLIFFGRLPQQELFAQMRRFADAVVVPSLGAENAPLVIIEAAMLGMPALVHDSGSMATTGDEVGNKIKFLSRPDSLKLALDRLAAHLADHGRTYSVGEYLPERYLQRLVETMDIDGHFRQRVPAQRGDATGAERRRGSACECESGANDVAT</sequence>
<dbReference type="Proteomes" id="UP001431019">
    <property type="component" value="Unassembled WGS sequence"/>
</dbReference>
<organism evidence="3 4">
    <name type="scientific">Paraburkholderia sejongensis</name>
    <dbReference type="NCBI Taxonomy" id="2886946"/>
    <lineage>
        <taxon>Bacteria</taxon>
        <taxon>Pseudomonadati</taxon>
        <taxon>Pseudomonadota</taxon>
        <taxon>Betaproteobacteria</taxon>
        <taxon>Burkholderiales</taxon>
        <taxon>Burkholderiaceae</taxon>
        <taxon>Paraburkholderia</taxon>
    </lineage>
</organism>
<dbReference type="Gene3D" id="3.40.50.2000">
    <property type="entry name" value="Glycogen Phosphorylase B"/>
    <property type="match status" value="1"/>
</dbReference>
<dbReference type="InterPro" id="IPR050194">
    <property type="entry name" value="Glycosyltransferase_grp1"/>
</dbReference>
<name>A0ABS8K4L2_9BURK</name>
<evidence type="ECO:0000259" key="2">
    <source>
        <dbReference type="Pfam" id="PF00534"/>
    </source>
</evidence>
<comment type="caution">
    <text evidence="3">The sequence shown here is derived from an EMBL/GenBank/DDBJ whole genome shotgun (WGS) entry which is preliminary data.</text>
</comment>
<evidence type="ECO:0000313" key="4">
    <source>
        <dbReference type="Proteomes" id="UP001431019"/>
    </source>
</evidence>
<dbReference type="GO" id="GO:0016757">
    <property type="term" value="F:glycosyltransferase activity"/>
    <property type="evidence" value="ECO:0007669"/>
    <property type="project" value="UniProtKB-KW"/>
</dbReference>
<accession>A0ABS8K4L2</accession>
<dbReference type="PANTHER" id="PTHR45947:SF3">
    <property type="entry name" value="SULFOQUINOVOSYL TRANSFERASE SQD2"/>
    <property type="match status" value="1"/>
</dbReference>
<dbReference type="EC" id="2.4.-.-" evidence="3"/>
<feature type="domain" description="Glycosyl transferase family 1" evidence="2">
    <location>
        <begin position="275"/>
        <end position="386"/>
    </location>
</feature>
<keyword evidence="4" id="KW-1185">Reference proteome</keyword>
<dbReference type="RefSeq" id="WP_230513315.1">
    <property type="nucleotide sequence ID" value="NZ_JAJITD010000023.1"/>
</dbReference>
<protein>
    <submittedName>
        <fullName evidence="3">Glycosyltransferase</fullName>
        <ecNumber evidence="3">2.4.-.-</ecNumber>
    </submittedName>
</protein>
<dbReference type="PANTHER" id="PTHR45947">
    <property type="entry name" value="SULFOQUINOVOSYL TRANSFERASE SQD2"/>
    <property type="match status" value="1"/>
</dbReference>
<proteinExistence type="predicted"/>
<evidence type="ECO:0000313" key="3">
    <source>
        <dbReference type="EMBL" id="MCC8397038.1"/>
    </source>
</evidence>
<feature type="region of interest" description="Disordered" evidence="1">
    <location>
        <begin position="451"/>
        <end position="479"/>
    </location>
</feature>